<keyword evidence="2" id="KW-1185">Reference proteome</keyword>
<dbReference type="Proteomes" id="UP000501793">
    <property type="component" value="Chromosome"/>
</dbReference>
<name>A0ACA8Z5M8_9BACL</name>
<protein>
    <submittedName>
        <fullName evidence="1">Uncharacterized protein</fullName>
    </submittedName>
</protein>
<gene>
    <name evidence="1" type="ORF">FAVT5_0625</name>
</gene>
<accession>A0ACA8Z5M8</accession>
<organism evidence="1 2">
    <name type="scientific">Kyrpidia spormannii</name>
    <dbReference type="NCBI Taxonomy" id="2055160"/>
    <lineage>
        <taxon>Bacteria</taxon>
        <taxon>Bacillati</taxon>
        <taxon>Bacillota</taxon>
        <taxon>Bacilli</taxon>
        <taxon>Bacillales</taxon>
        <taxon>Alicyclobacillaceae</taxon>
        <taxon>Kyrpidia</taxon>
    </lineage>
</organism>
<evidence type="ECO:0000313" key="2">
    <source>
        <dbReference type="Proteomes" id="UP000501793"/>
    </source>
</evidence>
<dbReference type="EMBL" id="LR792684">
    <property type="protein sequence ID" value="CAB3389961.1"/>
    <property type="molecule type" value="Genomic_DNA"/>
</dbReference>
<sequence length="93" mass="10644">MVRDGSELHSLGTGLPLLACRTREEAHAEKRAHPGGGSLPDGRRQRSGRQRLLDRFGQIFRQLLIPPTERKVFIGLTYAYPLSKFMWEREPDD</sequence>
<reference evidence="1" key="1">
    <citation type="submission" date="2020-04" db="EMBL/GenBank/DDBJ databases">
        <authorList>
            <person name="Hogendoorn C."/>
        </authorList>
    </citation>
    <scope>NUCLEOTIDE SEQUENCE</scope>
    <source>
        <strain evidence="1">FAVT5</strain>
    </source>
</reference>
<proteinExistence type="predicted"/>
<evidence type="ECO:0000313" key="1">
    <source>
        <dbReference type="EMBL" id="CAB3389961.1"/>
    </source>
</evidence>